<dbReference type="AlphaFoldDB" id="A0A197JCQ8"/>
<sequence length="149" mass="17051">MRLRSAVVLRKWVCFTGKEEQCSKNPFKNFSGEENGQVAPHTSRQLSSYTTFTFRLQLPPSPSSSITSTFTLKHLQLTPTTLSTHTHSYTHTHIHTHYTHISTVRESCPAERLSPRDPCRTIQRVENISVEDGEEEFRVQCSMDPAKVF</sequence>
<accession>A0A197JCQ8</accession>
<protein>
    <submittedName>
        <fullName evidence="1">Uncharacterized protein</fullName>
    </submittedName>
</protein>
<proteinExistence type="predicted"/>
<dbReference type="Proteomes" id="UP000078512">
    <property type="component" value="Unassembled WGS sequence"/>
</dbReference>
<keyword evidence="2" id="KW-1185">Reference proteome</keyword>
<gene>
    <name evidence="1" type="ORF">K457DRAFT_266104</name>
</gene>
<dbReference type="EMBL" id="KV442137">
    <property type="protein sequence ID" value="OAQ22907.1"/>
    <property type="molecule type" value="Genomic_DNA"/>
</dbReference>
<evidence type="ECO:0000313" key="2">
    <source>
        <dbReference type="Proteomes" id="UP000078512"/>
    </source>
</evidence>
<reference evidence="1 2" key="1">
    <citation type="submission" date="2016-05" db="EMBL/GenBank/DDBJ databases">
        <title>Genome sequencing reveals origins of a unique bacterial endosymbiosis in the earliest lineages of terrestrial Fungi.</title>
        <authorList>
            <consortium name="DOE Joint Genome Institute"/>
            <person name="Uehling J."/>
            <person name="Gryganskyi A."/>
            <person name="Hameed K."/>
            <person name="Tschaplinski T."/>
            <person name="Misztal P."/>
            <person name="Wu S."/>
            <person name="Desiro A."/>
            <person name="Vande Pol N."/>
            <person name="Du Z.-Y."/>
            <person name="Zienkiewicz A."/>
            <person name="Zienkiewicz K."/>
            <person name="Morin E."/>
            <person name="Tisserant E."/>
            <person name="Splivallo R."/>
            <person name="Hainaut M."/>
            <person name="Henrissat B."/>
            <person name="Ohm R."/>
            <person name="Kuo A."/>
            <person name="Yan J."/>
            <person name="Lipzen A."/>
            <person name="Nolan M."/>
            <person name="Labutti K."/>
            <person name="Barry K."/>
            <person name="Goldstein A."/>
            <person name="Labbe J."/>
            <person name="Schadt C."/>
            <person name="Tuskan G."/>
            <person name="Grigoriev I."/>
            <person name="Martin F."/>
            <person name="Vilgalys R."/>
            <person name="Bonito G."/>
        </authorList>
    </citation>
    <scope>NUCLEOTIDE SEQUENCE [LARGE SCALE GENOMIC DNA]</scope>
    <source>
        <strain evidence="1 2">AG-77</strain>
    </source>
</reference>
<organism evidence="1 2">
    <name type="scientific">Linnemannia elongata AG-77</name>
    <dbReference type="NCBI Taxonomy" id="1314771"/>
    <lineage>
        <taxon>Eukaryota</taxon>
        <taxon>Fungi</taxon>
        <taxon>Fungi incertae sedis</taxon>
        <taxon>Mucoromycota</taxon>
        <taxon>Mortierellomycotina</taxon>
        <taxon>Mortierellomycetes</taxon>
        <taxon>Mortierellales</taxon>
        <taxon>Mortierellaceae</taxon>
        <taxon>Linnemannia</taxon>
    </lineage>
</organism>
<evidence type="ECO:0000313" key="1">
    <source>
        <dbReference type="EMBL" id="OAQ22907.1"/>
    </source>
</evidence>
<name>A0A197JCQ8_9FUNG</name>